<keyword evidence="1" id="KW-0238">DNA-binding</keyword>
<accession>A0ABQ1YP43</accession>
<evidence type="ECO:0000313" key="4">
    <source>
        <dbReference type="Proteomes" id="UP000659344"/>
    </source>
</evidence>
<feature type="domain" description="HTH marR-type" evidence="2">
    <location>
        <begin position="8"/>
        <end position="147"/>
    </location>
</feature>
<gene>
    <name evidence="3" type="ORF">GCM10008013_36740</name>
</gene>
<protein>
    <submittedName>
        <fullName evidence="3">Transcriptional regulator</fullName>
    </submittedName>
</protein>
<dbReference type="InterPro" id="IPR036388">
    <property type="entry name" value="WH-like_DNA-bd_sf"/>
</dbReference>
<evidence type="ECO:0000256" key="1">
    <source>
        <dbReference type="ARBA" id="ARBA00023125"/>
    </source>
</evidence>
<name>A0ABQ1YP43_9BACL</name>
<dbReference type="PANTHER" id="PTHR33164:SF101">
    <property type="entry name" value="TRANSCRIPTIONAL REPRESSOR MPRA"/>
    <property type="match status" value="1"/>
</dbReference>
<dbReference type="InterPro" id="IPR000835">
    <property type="entry name" value="HTH_MarR-typ"/>
</dbReference>
<evidence type="ECO:0000259" key="2">
    <source>
        <dbReference type="PROSITE" id="PS50995"/>
    </source>
</evidence>
<dbReference type="SMART" id="SM00347">
    <property type="entry name" value="HTH_MARR"/>
    <property type="match status" value="1"/>
</dbReference>
<dbReference type="Gene3D" id="1.10.10.10">
    <property type="entry name" value="Winged helix-like DNA-binding domain superfamily/Winged helix DNA-binding domain"/>
    <property type="match status" value="1"/>
</dbReference>
<keyword evidence="4" id="KW-1185">Reference proteome</keyword>
<sequence length="159" mass="18330">MKIVIMGDDLKAQRLLDAFNSLRRVEWHKMPQPHGNCKLSEVRVLFFIKQGLRTDPRGVTISTLSSLMGVTSPTITPLIKNLESNGLVLRLNDQEDRRVVRVQLTETGEEFIRKAIGSLKERFQGIYNFLGEEKSAQLAELLEQVHQYILERQKEERNV</sequence>
<dbReference type="EMBL" id="BMFT01000002">
    <property type="protein sequence ID" value="GGH32356.1"/>
    <property type="molecule type" value="Genomic_DNA"/>
</dbReference>
<reference evidence="4" key="1">
    <citation type="journal article" date="2019" name="Int. J. Syst. Evol. Microbiol.">
        <title>The Global Catalogue of Microorganisms (GCM) 10K type strain sequencing project: providing services to taxonomists for standard genome sequencing and annotation.</title>
        <authorList>
            <consortium name="The Broad Institute Genomics Platform"/>
            <consortium name="The Broad Institute Genome Sequencing Center for Infectious Disease"/>
            <person name="Wu L."/>
            <person name="Ma J."/>
        </authorList>
    </citation>
    <scope>NUCLEOTIDE SEQUENCE [LARGE SCALE GENOMIC DNA]</scope>
    <source>
        <strain evidence="4">CGMCC 1.12769</strain>
    </source>
</reference>
<proteinExistence type="predicted"/>
<comment type="caution">
    <text evidence="3">The sequence shown here is derived from an EMBL/GenBank/DDBJ whole genome shotgun (WGS) entry which is preliminary data.</text>
</comment>
<dbReference type="Proteomes" id="UP000659344">
    <property type="component" value="Unassembled WGS sequence"/>
</dbReference>
<dbReference type="SUPFAM" id="SSF46785">
    <property type="entry name" value="Winged helix' DNA-binding domain"/>
    <property type="match status" value="1"/>
</dbReference>
<dbReference type="PANTHER" id="PTHR33164">
    <property type="entry name" value="TRANSCRIPTIONAL REGULATOR, MARR FAMILY"/>
    <property type="match status" value="1"/>
</dbReference>
<dbReference type="InterPro" id="IPR039422">
    <property type="entry name" value="MarR/SlyA-like"/>
</dbReference>
<evidence type="ECO:0000313" key="3">
    <source>
        <dbReference type="EMBL" id="GGH32356.1"/>
    </source>
</evidence>
<dbReference type="Pfam" id="PF01047">
    <property type="entry name" value="MarR"/>
    <property type="match status" value="1"/>
</dbReference>
<dbReference type="InterPro" id="IPR036390">
    <property type="entry name" value="WH_DNA-bd_sf"/>
</dbReference>
<organism evidence="3 4">
    <name type="scientific">Paenibacillus segetis</name>
    <dbReference type="NCBI Taxonomy" id="1325360"/>
    <lineage>
        <taxon>Bacteria</taxon>
        <taxon>Bacillati</taxon>
        <taxon>Bacillota</taxon>
        <taxon>Bacilli</taxon>
        <taxon>Bacillales</taxon>
        <taxon>Paenibacillaceae</taxon>
        <taxon>Paenibacillus</taxon>
    </lineage>
</organism>
<dbReference type="RefSeq" id="WP_229753505.1">
    <property type="nucleotide sequence ID" value="NZ_BMFT01000002.1"/>
</dbReference>
<dbReference type="PRINTS" id="PR00598">
    <property type="entry name" value="HTHMARR"/>
</dbReference>
<dbReference type="PROSITE" id="PS50995">
    <property type="entry name" value="HTH_MARR_2"/>
    <property type="match status" value="1"/>
</dbReference>